<evidence type="ECO:0000259" key="1">
    <source>
        <dbReference type="Pfam" id="PF14355"/>
    </source>
</evidence>
<protein>
    <recommendedName>
        <fullName evidence="1">Abortive infection protein-like C-terminal domain-containing protein</fullName>
    </recommendedName>
</protein>
<dbReference type="Pfam" id="PF14355">
    <property type="entry name" value="Abi_C"/>
    <property type="match status" value="1"/>
</dbReference>
<reference evidence="2 3" key="1">
    <citation type="submission" date="2012-01" db="EMBL/GenBank/DDBJ databases">
        <authorList>
            <person name="Harkins D.M."/>
            <person name="Madupu R."/>
            <person name="Durkin A.S."/>
            <person name="Torralba M."/>
            <person name="Methe B."/>
            <person name="Sutton G.G."/>
            <person name="Nelson K.E."/>
        </authorList>
    </citation>
    <scope>NUCLEOTIDE SEQUENCE [LARGE SCALE GENOMIC DNA]</scope>
    <source>
        <strain evidence="2 3">CCUG 39159</strain>
    </source>
</reference>
<proteinExistence type="predicted"/>
<gene>
    <name evidence="2" type="ORF">HMPREF1043_0516</name>
</gene>
<dbReference type="PATRIC" id="fig|1095729.3.peg.2199"/>
<keyword evidence="3" id="KW-1185">Reference proteome</keyword>
<feature type="domain" description="Abortive infection protein-like C-terminal" evidence="1">
    <location>
        <begin position="67"/>
        <end position="141"/>
    </location>
</feature>
<dbReference type="InterPro" id="IPR026001">
    <property type="entry name" value="Abi-like_C"/>
</dbReference>
<evidence type="ECO:0000313" key="3">
    <source>
        <dbReference type="Proteomes" id="UP000003245"/>
    </source>
</evidence>
<comment type="caution">
    <text evidence="2">The sequence shown here is derived from an EMBL/GenBank/DDBJ whole genome shotgun (WGS) entry which is preliminary data.</text>
</comment>
<organism evidence="2 3">
    <name type="scientific">Streptococcus anginosus subsp. whileyi CCUG 39159</name>
    <dbReference type="NCBI Taxonomy" id="1095729"/>
    <lineage>
        <taxon>Bacteria</taxon>
        <taxon>Bacillati</taxon>
        <taxon>Bacillota</taxon>
        <taxon>Bacilli</taxon>
        <taxon>Lactobacillales</taxon>
        <taxon>Streptococcaceae</taxon>
        <taxon>Streptococcus</taxon>
        <taxon>Streptococcus anginosus group</taxon>
    </lineage>
</organism>
<dbReference type="Proteomes" id="UP000003245">
    <property type="component" value="Unassembled WGS sequence"/>
</dbReference>
<name>I0S5R3_STRAP</name>
<dbReference type="EMBL" id="AICP01000076">
    <property type="protein sequence ID" value="EID18716.1"/>
    <property type="molecule type" value="Genomic_DNA"/>
</dbReference>
<dbReference type="AlphaFoldDB" id="I0S5R3"/>
<sequence length="163" mass="17639">MGTLAPDVLAHLNDPSAIEDHLERIHTTIDSDPRLAVATARSLMESTAKIVLTSRGETYTATESLTKLVSRAQTSLGMSPKGLGGEQPEVRQLLQSLQGIAVPISTLRNDTNVHHGAEVVPQWVRPRHARLVVGAAQLWCQTVLETLSDPTAPWRVVDAAAQR</sequence>
<accession>I0S5R3</accession>
<evidence type="ECO:0000313" key="2">
    <source>
        <dbReference type="EMBL" id="EID18716.1"/>
    </source>
</evidence>